<organism evidence="1 2">
    <name type="scientific">Trichinella spiralis</name>
    <name type="common">Trichina worm</name>
    <dbReference type="NCBI Taxonomy" id="6334"/>
    <lineage>
        <taxon>Eukaryota</taxon>
        <taxon>Metazoa</taxon>
        <taxon>Ecdysozoa</taxon>
        <taxon>Nematoda</taxon>
        <taxon>Enoplea</taxon>
        <taxon>Dorylaimia</taxon>
        <taxon>Trichinellida</taxon>
        <taxon>Trichinellidae</taxon>
        <taxon>Trichinella</taxon>
    </lineage>
</organism>
<comment type="caution">
    <text evidence="1">The sequence shown here is derived from an EMBL/GenBank/DDBJ whole genome shotgun (WGS) entry which is preliminary data.</text>
</comment>
<proteinExistence type="predicted"/>
<keyword evidence="2" id="KW-1185">Reference proteome</keyword>
<evidence type="ECO:0000313" key="1">
    <source>
        <dbReference type="EMBL" id="KAL1232852.1"/>
    </source>
</evidence>
<sequence>MRFDVQVFEIHSARIVILSFVSCRIGCLMLPELSIVGDSFVNFAKQIIQRNNVEYMLRRICRLDGCLKVHSARNSAGNVAYRTRAMENFDNSKKKELFTPTNHSPPIIAVEIKDNDSPWTMRETNIDHYLCLCMGVVIFEN</sequence>
<reference evidence="1 2" key="1">
    <citation type="submission" date="2024-07" db="EMBL/GenBank/DDBJ databases">
        <title>Enhanced genomic and transcriptomic resources for Trichinella pseudospiralis and T. spiralis underpin the discovery of pronounced molecular differences between stages and species.</title>
        <authorList>
            <person name="Pasi K.K."/>
            <person name="La Rosa G."/>
            <person name="Gomez-Morales M.A."/>
            <person name="Tosini F."/>
            <person name="Sumanam S."/>
            <person name="Young N.D."/>
            <person name="Chang B.C."/>
            <person name="Robin G.B."/>
        </authorList>
    </citation>
    <scope>NUCLEOTIDE SEQUENCE [LARGE SCALE GENOMIC DNA]</scope>
    <source>
        <strain evidence="1">ISS534</strain>
    </source>
</reference>
<dbReference type="EMBL" id="JBEUSY010000445">
    <property type="protein sequence ID" value="KAL1232852.1"/>
    <property type="molecule type" value="Genomic_DNA"/>
</dbReference>
<dbReference type="Proteomes" id="UP001558632">
    <property type="component" value="Unassembled WGS sequence"/>
</dbReference>
<evidence type="ECO:0000313" key="2">
    <source>
        <dbReference type="Proteomes" id="UP001558632"/>
    </source>
</evidence>
<accession>A0ABR3KBR7</accession>
<name>A0ABR3KBR7_TRISP</name>
<gene>
    <name evidence="1" type="ORF">TSPI_10678</name>
</gene>
<protein>
    <submittedName>
        <fullName evidence="1">2,5-diamino-6-ribosylamino-4(3H)-pyrimidinone 5'-phosphate reductase</fullName>
    </submittedName>
</protein>